<dbReference type="GO" id="GO:0015937">
    <property type="term" value="P:coenzyme A biosynthetic process"/>
    <property type="evidence" value="ECO:0007669"/>
    <property type="project" value="UniProtKB-KW"/>
</dbReference>
<gene>
    <name evidence="7" type="ORF">D3H55_20965</name>
</gene>
<dbReference type="PANTHER" id="PTHR12280:SF20">
    <property type="entry name" value="4'-PHOSPHOPANTETHEINE PHOSPHATASE"/>
    <property type="match status" value="1"/>
</dbReference>
<evidence type="ECO:0000313" key="8">
    <source>
        <dbReference type="Proteomes" id="UP000265801"/>
    </source>
</evidence>
<evidence type="ECO:0000256" key="6">
    <source>
        <dbReference type="ARBA" id="ARBA00022993"/>
    </source>
</evidence>
<dbReference type="GO" id="GO:0004594">
    <property type="term" value="F:pantothenate kinase activity"/>
    <property type="evidence" value="ECO:0007669"/>
    <property type="project" value="InterPro"/>
</dbReference>
<dbReference type="RefSeq" id="WP_119549261.1">
    <property type="nucleotide sequence ID" value="NZ_QXIR01000040.1"/>
</dbReference>
<keyword evidence="5" id="KW-0067">ATP-binding</keyword>
<dbReference type="PIRSF" id="PIRSF036940">
    <property type="entry name" value="PanK_bac_aCoA"/>
    <property type="match status" value="1"/>
</dbReference>
<evidence type="ECO:0000256" key="2">
    <source>
        <dbReference type="ARBA" id="ARBA00022679"/>
    </source>
</evidence>
<keyword evidence="2" id="KW-0808">Transferase</keyword>
<dbReference type="PANTHER" id="PTHR12280">
    <property type="entry name" value="PANTOTHENATE KINASE"/>
    <property type="match status" value="1"/>
</dbReference>
<evidence type="ECO:0000256" key="4">
    <source>
        <dbReference type="ARBA" id="ARBA00022777"/>
    </source>
</evidence>
<dbReference type="InterPro" id="IPR004567">
    <property type="entry name" value="Type_II_PanK"/>
</dbReference>
<evidence type="ECO:0000256" key="1">
    <source>
        <dbReference type="ARBA" id="ARBA00022490"/>
    </source>
</evidence>
<dbReference type="InterPro" id="IPR011602">
    <property type="entry name" value="Type_II_PanK_bac"/>
</dbReference>
<dbReference type="GO" id="GO:0005829">
    <property type="term" value="C:cytosol"/>
    <property type="evidence" value="ECO:0007669"/>
    <property type="project" value="TreeGrafter"/>
</dbReference>
<name>A0A3A1QNY9_9BACI</name>
<dbReference type="Gene3D" id="3.30.420.40">
    <property type="match status" value="2"/>
</dbReference>
<dbReference type="SUPFAM" id="SSF53067">
    <property type="entry name" value="Actin-like ATPase domain"/>
    <property type="match status" value="1"/>
</dbReference>
<keyword evidence="4 7" id="KW-0418">Kinase</keyword>
<accession>A0A3A1QNY9</accession>
<evidence type="ECO:0000313" key="7">
    <source>
        <dbReference type="EMBL" id="RIW28772.1"/>
    </source>
</evidence>
<sequence length="266" mass="28951">MNRIGIDAGGTLTKVVYFERDTRHHRFFQTSDLDGLGKWINWLSPDSEYYVTGGKAGVLKNILANSTLVPEFEAVCSGSAYLVSEEHQINRPFILANIGTGTSFFYVDWKNNEYRRLMGTGLGGGTILGLGRILTGLDSFEEIISLAATGKREKVDLLVRDLYEHEEPPIPGYLTAANFAGKRTGDETPNDSLRALINMAAENTVLLAARAAEAEGINTIVFTGGALTGNTLLRSDLSQFRNLMDYEPVFLENGAFAGAVGCILNS</sequence>
<dbReference type="Proteomes" id="UP000265801">
    <property type="component" value="Unassembled WGS sequence"/>
</dbReference>
<comment type="caution">
    <text evidence="7">The sequence shown here is derived from an EMBL/GenBank/DDBJ whole genome shotgun (WGS) entry which is preliminary data.</text>
</comment>
<protein>
    <submittedName>
        <fullName evidence="7">Type II pantothenate kinase</fullName>
    </submittedName>
</protein>
<dbReference type="EMBL" id="QXIR01000040">
    <property type="protein sequence ID" value="RIW28772.1"/>
    <property type="molecule type" value="Genomic_DNA"/>
</dbReference>
<keyword evidence="1" id="KW-0963">Cytoplasm</keyword>
<evidence type="ECO:0000256" key="3">
    <source>
        <dbReference type="ARBA" id="ARBA00022741"/>
    </source>
</evidence>
<evidence type="ECO:0000256" key="5">
    <source>
        <dbReference type="ARBA" id="ARBA00022840"/>
    </source>
</evidence>
<proteinExistence type="predicted"/>
<reference evidence="7 8" key="1">
    <citation type="submission" date="2018-09" db="EMBL/GenBank/DDBJ databases">
        <title>Bacillus saliacetes sp. nov., isolated from Thai shrimp paste (Ka-pi).</title>
        <authorList>
            <person name="Daroonpunt R."/>
            <person name="Tanasupawat S."/>
            <person name="Yiamsombut S."/>
        </authorList>
    </citation>
    <scope>NUCLEOTIDE SEQUENCE [LARGE SCALE GENOMIC DNA]</scope>
    <source>
        <strain evidence="7 8">SKP7-4</strain>
    </source>
</reference>
<keyword evidence="6" id="KW-0173">Coenzyme A biosynthesis</keyword>
<dbReference type="Pfam" id="PF03630">
    <property type="entry name" value="Fumble"/>
    <property type="match status" value="1"/>
</dbReference>
<organism evidence="7 8">
    <name type="scientific">Bacillus salacetis</name>
    <dbReference type="NCBI Taxonomy" id="2315464"/>
    <lineage>
        <taxon>Bacteria</taxon>
        <taxon>Bacillati</taxon>
        <taxon>Bacillota</taxon>
        <taxon>Bacilli</taxon>
        <taxon>Bacillales</taxon>
        <taxon>Bacillaceae</taxon>
        <taxon>Bacillus</taxon>
    </lineage>
</organism>
<dbReference type="InterPro" id="IPR043129">
    <property type="entry name" value="ATPase_NBD"/>
</dbReference>
<keyword evidence="3" id="KW-0547">Nucleotide-binding</keyword>
<dbReference type="CDD" id="cd24085">
    <property type="entry name" value="ASKHA_NBD_PanK-II_bac"/>
    <property type="match status" value="1"/>
</dbReference>
<dbReference type="GO" id="GO:0005524">
    <property type="term" value="F:ATP binding"/>
    <property type="evidence" value="ECO:0007669"/>
    <property type="project" value="UniProtKB-KW"/>
</dbReference>
<dbReference type="OrthoDB" id="358216at2"/>
<dbReference type="AlphaFoldDB" id="A0A3A1QNY9"/>
<keyword evidence="8" id="KW-1185">Reference proteome</keyword>